<name>A0A223RQN5_9ACTN</name>
<feature type="domain" description="CobE/GbiG C-terminal" evidence="1">
    <location>
        <begin position="7"/>
        <end position="138"/>
    </location>
</feature>
<gene>
    <name evidence="2" type="ORF">CDG81_07495</name>
</gene>
<sequence>MSDLAGVVVGLGASSGTTVAAFAEALSRLDREWPTGPVVVRAVATIDRAARSAELRAALREHSRNWVLAGTGELPLLYYPAEVLGRVSVPNPSDRVSARVGTPSVAEASCLRAAAELGDGPARLVVRKFAASGVTLAASVATGTPVVPEATVSGRGLCPLRAHRSR</sequence>
<dbReference type="KEGG" id="aey:CDG81_07495"/>
<dbReference type="Gene3D" id="3.30.420.180">
    <property type="entry name" value="CobE/GbiG C-terminal domain"/>
    <property type="match status" value="1"/>
</dbReference>
<dbReference type="Pfam" id="PF01890">
    <property type="entry name" value="CbiG_C"/>
    <property type="match status" value="1"/>
</dbReference>
<evidence type="ECO:0000313" key="3">
    <source>
        <dbReference type="Proteomes" id="UP000215043"/>
    </source>
</evidence>
<dbReference type="OrthoDB" id="5197079at2"/>
<dbReference type="SUPFAM" id="SSF159664">
    <property type="entry name" value="CobE/GbiG C-terminal domain-like"/>
    <property type="match status" value="1"/>
</dbReference>
<evidence type="ECO:0000259" key="1">
    <source>
        <dbReference type="Pfam" id="PF01890"/>
    </source>
</evidence>
<accession>A0A223RQN5</accession>
<dbReference type="AlphaFoldDB" id="A0A223RQN5"/>
<protein>
    <recommendedName>
        <fullName evidence="1">CobE/GbiG C-terminal domain-containing protein</fullName>
    </recommendedName>
</protein>
<reference evidence="2 3" key="1">
    <citation type="submission" date="2017-08" db="EMBL/GenBank/DDBJ databases">
        <title>The complete genome sequence of moderately halophilic actinomycete Actinopolyspora erythraea YIM 90600, the producer of novel erythromycin, novel actinopolysporins A-C and tubercidin.</title>
        <authorList>
            <person name="Yin M."/>
            <person name="Tang S."/>
        </authorList>
    </citation>
    <scope>NUCLEOTIDE SEQUENCE [LARGE SCALE GENOMIC DNA]</scope>
    <source>
        <strain evidence="2 3">YIM 90600</strain>
    </source>
</reference>
<organism evidence="2 3">
    <name type="scientific">Actinopolyspora erythraea</name>
    <dbReference type="NCBI Taxonomy" id="414996"/>
    <lineage>
        <taxon>Bacteria</taxon>
        <taxon>Bacillati</taxon>
        <taxon>Actinomycetota</taxon>
        <taxon>Actinomycetes</taxon>
        <taxon>Actinopolysporales</taxon>
        <taxon>Actinopolysporaceae</taxon>
        <taxon>Actinopolyspora</taxon>
    </lineage>
</organism>
<proteinExistence type="predicted"/>
<dbReference type="RefSeq" id="WP_052428015.1">
    <property type="nucleotide sequence ID" value="NZ_CP022752.1"/>
</dbReference>
<dbReference type="EMBL" id="CP022752">
    <property type="protein sequence ID" value="ASU78171.1"/>
    <property type="molecule type" value="Genomic_DNA"/>
</dbReference>
<dbReference type="Proteomes" id="UP000215043">
    <property type="component" value="Chromosome"/>
</dbReference>
<dbReference type="GO" id="GO:0009236">
    <property type="term" value="P:cobalamin biosynthetic process"/>
    <property type="evidence" value="ECO:0007669"/>
    <property type="project" value="InterPro"/>
</dbReference>
<evidence type="ECO:0000313" key="2">
    <source>
        <dbReference type="EMBL" id="ASU78171.1"/>
    </source>
</evidence>
<dbReference type="InterPro" id="IPR036518">
    <property type="entry name" value="CobE/GbiG_C_sf"/>
</dbReference>
<dbReference type="InterPro" id="IPR002750">
    <property type="entry name" value="CobE/GbiG_C"/>
</dbReference>